<feature type="transmembrane region" description="Helical" evidence="1">
    <location>
        <begin position="152"/>
        <end position="172"/>
    </location>
</feature>
<protein>
    <recommendedName>
        <fullName evidence="2">Concentrative nucleoside transporter C-terminal domain-containing protein</fullName>
    </recommendedName>
</protein>
<evidence type="ECO:0000313" key="4">
    <source>
        <dbReference type="Proteomes" id="UP000598633"/>
    </source>
</evidence>
<name>A0A8J6Y4U3_9BACT</name>
<dbReference type="InterPro" id="IPR011657">
    <property type="entry name" value="CNT_C_dom"/>
</dbReference>
<dbReference type="InterPro" id="IPR008276">
    <property type="entry name" value="C_nuclsd_transpt"/>
</dbReference>
<dbReference type="GO" id="GO:0005886">
    <property type="term" value="C:plasma membrane"/>
    <property type="evidence" value="ECO:0007669"/>
    <property type="project" value="TreeGrafter"/>
</dbReference>
<dbReference type="Pfam" id="PF07662">
    <property type="entry name" value="Nucleos_tra2_C"/>
    <property type="match status" value="1"/>
</dbReference>
<feature type="transmembrane region" description="Helical" evidence="1">
    <location>
        <begin position="117"/>
        <end position="140"/>
    </location>
</feature>
<accession>A0A8J6Y4U3</accession>
<comment type="caution">
    <text evidence="3">The sequence shown here is derived from an EMBL/GenBank/DDBJ whole genome shotgun (WGS) entry which is preliminary data.</text>
</comment>
<dbReference type="GO" id="GO:0015293">
    <property type="term" value="F:symporter activity"/>
    <property type="evidence" value="ECO:0007669"/>
    <property type="project" value="TreeGrafter"/>
</dbReference>
<dbReference type="GO" id="GO:0005337">
    <property type="term" value="F:nucleoside transmembrane transporter activity"/>
    <property type="evidence" value="ECO:0007669"/>
    <property type="project" value="InterPro"/>
</dbReference>
<reference evidence="3 4" key="1">
    <citation type="submission" date="2020-08" db="EMBL/GenBank/DDBJ databases">
        <title>Acidobacteriota in marine sediments use diverse sulfur dissimilation pathways.</title>
        <authorList>
            <person name="Wasmund K."/>
        </authorList>
    </citation>
    <scope>NUCLEOTIDE SEQUENCE [LARGE SCALE GENOMIC DNA]</scope>
    <source>
        <strain evidence="3">MAG AM3-A</strain>
    </source>
</reference>
<evidence type="ECO:0000313" key="3">
    <source>
        <dbReference type="EMBL" id="MBD3870958.1"/>
    </source>
</evidence>
<organism evidence="3 4">
    <name type="scientific">Candidatus Sulfomarinibacter kjeldsenii</name>
    <dbReference type="NCBI Taxonomy" id="2885994"/>
    <lineage>
        <taxon>Bacteria</taxon>
        <taxon>Pseudomonadati</taxon>
        <taxon>Acidobacteriota</taxon>
        <taxon>Thermoanaerobaculia</taxon>
        <taxon>Thermoanaerobaculales</taxon>
        <taxon>Candidatus Sulfomarinibacteraceae</taxon>
        <taxon>Candidatus Sulfomarinibacter</taxon>
    </lineage>
</organism>
<keyword evidence="1" id="KW-0472">Membrane</keyword>
<evidence type="ECO:0000256" key="1">
    <source>
        <dbReference type="SAM" id="Phobius"/>
    </source>
</evidence>
<feature type="domain" description="Concentrative nucleoside transporter C-terminal" evidence="2">
    <location>
        <begin position="1"/>
        <end position="170"/>
    </location>
</feature>
<evidence type="ECO:0000259" key="2">
    <source>
        <dbReference type="Pfam" id="PF07662"/>
    </source>
</evidence>
<dbReference type="Proteomes" id="UP000598633">
    <property type="component" value="Unassembled WGS sequence"/>
</dbReference>
<dbReference type="AlphaFoldDB" id="A0A8J6Y4U3"/>
<gene>
    <name evidence="3" type="ORF">IFJ97_06310</name>
</gene>
<keyword evidence="1" id="KW-1133">Transmembrane helix</keyword>
<dbReference type="EMBL" id="JACXWA010000107">
    <property type="protein sequence ID" value="MBD3870958.1"/>
    <property type="molecule type" value="Genomic_DNA"/>
</dbReference>
<sequence>MLIGFIALIAVLDVSLNWIDSLIDGGLLNGEWVTYGSGGMSPVVGEYAGVIPGSLQTLFGTLLRPLAWLMGVPWADAALVGNLLGIKISLNELVAYGQLGSYIQEGAISSRAAIISTYALCGFANFSSIGIQLGGIAAVAPRRRGALASVGFKAMLGGAIASWLTATVAGLLL</sequence>
<proteinExistence type="predicted"/>
<dbReference type="PANTHER" id="PTHR10590:SF4">
    <property type="entry name" value="SOLUTE CARRIER FAMILY 28 MEMBER 3"/>
    <property type="match status" value="1"/>
</dbReference>
<keyword evidence="1" id="KW-0812">Transmembrane</keyword>
<dbReference type="PANTHER" id="PTHR10590">
    <property type="entry name" value="SODIUM/NUCLEOSIDE COTRANSPORTER"/>
    <property type="match status" value="1"/>
</dbReference>